<evidence type="ECO:0000313" key="13">
    <source>
        <dbReference type="Proteomes" id="UP000195602"/>
    </source>
</evidence>
<dbReference type="NCBIfam" id="TIGR00879">
    <property type="entry name" value="SP"/>
    <property type="match status" value="1"/>
</dbReference>
<dbReference type="GO" id="GO:0000023">
    <property type="term" value="P:maltose metabolic process"/>
    <property type="evidence" value="ECO:0007669"/>
    <property type="project" value="UniProtKB-KW"/>
</dbReference>
<dbReference type="PANTHER" id="PTHR48022:SF5">
    <property type="entry name" value="ALPHA-GLUCOSIDES PERMEASE MPH2-RELATED"/>
    <property type="match status" value="1"/>
</dbReference>
<keyword evidence="7 10" id="KW-0472">Membrane</keyword>
<evidence type="ECO:0000256" key="9">
    <source>
        <dbReference type="RuleBase" id="RU003346"/>
    </source>
</evidence>
<dbReference type="EMBL" id="LYUB02000008">
    <property type="protein sequence ID" value="OVF08416.1"/>
    <property type="molecule type" value="Genomic_DNA"/>
</dbReference>
<dbReference type="InterPro" id="IPR005829">
    <property type="entry name" value="Sugar_transporter_CS"/>
</dbReference>
<organism evidence="12 13">
    <name type="scientific">Clavispora lusitaniae</name>
    <name type="common">Candida lusitaniae</name>
    <dbReference type="NCBI Taxonomy" id="36911"/>
    <lineage>
        <taxon>Eukaryota</taxon>
        <taxon>Fungi</taxon>
        <taxon>Dikarya</taxon>
        <taxon>Ascomycota</taxon>
        <taxon>Saccharomycotina</taxon>
        <taxon>Pichiomycetes</taxon>
        <taxon>Metschnikowiaceae</taxon>
        <taxon>Clavispora</taxon>
    </lineage>
</organism>
<feature type="transmembrane region" description="Helical" evidence="10">
    <location>
        <begin position="498"/>
        <end position="514"/>
    </location>
</feature>
<feature type="transmembrane region" description="Helical" evidence="10">
    <location>
        <begin position="463"/>
        <end position="486"/>
    </location>
</feature>
<feature type="transmembrane region" description="Helical" evidence="10">
    <location>
        <begin position="369"/>
        <end position="388"/>
    </location>
</feature>
<keyword evidence="8" id="KW-0462">Maltose metabolism</keyword>
<comment type="caution">
    <text evidence="12">The sequence shown here is derived from an EMBL/GenBank/DDBJ whole genome shotgun (WGS) entry which is preliminary data.</text>
</comment>
<dbReference type="InterPro" id="IPR050360">
    <property type="entry name" value="MFS_Sugar_Transporters"/>
</dbReference>
<evidence type="ECO:0000256" key="4">
    <source>
        <dbReference type="ARBA" id="ARBA00022597"/>
    </source>
</evidence>
<dbReference type="PROSITE" id="PS50850">
    <property type="entry name" value="MFS"/>
    <property type="match status" value="1"/>
</dbReference>
<reference evidence="12 13" key="1">
    <citation type="submission" date="2017-04" db="EMBL/GenBank/DDBJ databases">
        <title>Draft genome of the yeast Clavispora lusitaniae type strain CBS 6936.</title>
        <authorList>
            <person name="Durrens P."/>
            <person name="Klopp C."/>
            <person name="Biteau N."/>
            <person name="Fitton-Ouhabi V."/>
            <person name="Dementhon K."/>
            <person name="Accoceberry I."/>
            <person name="Sherman D.J."/>
            <person name="Noel T."/>
        </authorList>
    </citation>
    <scope>NUCLEOTIDE SEQUENCE [LARGE SCALE GENOMIC DNA]</scope>
    <source>
        <strain evidence="12 13">CBS 6936</strain>
    </source>
</reference>
<feature type="transmembrane region" description="Helical" evidence="10">
    <location>
        <begin position="400"/>
        <end position="419"/>
    </location>
</feature>
<dbReference type="AlphaFoldDB" id="A0AA91T1S3"/>
<sequence>MTQEFVEDIKHPDIMTFQSDKMSKVDDDSLDVEAQDYIAKFLDMSNNAKDNDNKEKTMPLKEGLKTFPKAAMWSVILSSAIIMEGYDTNLINSFYSFPDFVRNFGHYYPEKGKYEIPARWQTALSMAVYCGEIIGLFAAGIVADRVGYRKTLIASLLAVAGLIFIVFFAQSIEMLLVGELLLGIPWGAFQTLTVSYASEVCPTVLRLYLTTYVNVCWVIGQLISSCVLKGMVESSMKNAWKVPFAVQWVWPIPIAIGVYLAPESPWWLVKKGRIQEAKHSVSRLLTVNEHLPDKEVMVNAMIDKMKITIKEETTQAENVSYVDCFKKENIRRTRVTCLTWLVQNITGSAFMGYSTYFYEQAGLSTSNSFTFSIIQYVLGIIGTLLSWFTSTKIGRFDAYFGGLCAQTVILIVVGGLGFANSSGASWAVGTLLLIFTFVYDSSVGPICYCLVTELPSTSTRTKTVILARTLYNISGIVIAVIMPYMLNPTAWNWKAKTGLFWAGFAVCSAIWCWFELPETKNRTFAELDYMFENGVPARKFKTTEVDVFDVGRIMEKIGEDGIRDMVEESKAEAKHLESV</sequence>
<evidence type="ECO:0000256" key="7">
    <source>
        <dbReference type="ARBA" id="ARBA00023136"/>
    </source>
</evidence>
<evidence type="ECO:0000256" key="2">
    <source>
        <dbReference type="ARBA" id="ARBA00010992"/>
    </source>
</evidence>
<feature type="transmembrane region" description="Helical" evidence="10">
    <location>
        <begin position="425"/>
        <end position="451"/>
    </location>
</feature>
<evidence type="ECO:0000256" key="5">
    <source>
        <dbReference type="ARBA" id="ARBA00022692"/>
    </source>
</evidence>
<dbReference type="KEGG" id="clus:A9F13_08g01133"/>
<feature type="transmembrane region" description="Helical" evidence="10">
    <location>
        <begin position="175"/>
        <end position="197"/>
    </location>
</feature>
<dbReference type="InterPro" id="IPR036259">
    <property type="entry name" value="MFS_trans_sf"/>
</dbReference>
<comment type="subcellular location">
    <subcellularLocation>
        <location evidence="1">Membrane</location>
        <topology evidence="1">Multi-pass membrane protein</topology>
    </subcellularLocation>
</comment>
<keyword evidence="5 10" id="KW-0812">Transmembrane</keyword>
<proteinExistence type="inferred from homology"/>
<dbReference type="Proteomes" id="UP000195602">
    <property type="component" value="Unassembled WGS sequence"/>
</dbReference>
<dbReference type="InterPro" id="IPR020846">
    <property type="entry name" value="MFS_dom"/>
</dbReference>
<feature type="transmembrane region" description="Helical" evidence="10">
    <location>
        <begin position="152"/>
        <end position="169"/>
    </location>
</feature>
<feature type="domain" description="Major facilitator superfamily (MFS) profile" evidence="11">
    <location>
        <begin position="73"/>
        <end position="520"/>
    </location>
</feature>
<dbReference type="SUPFAM" id="SSF103473">
    <property type="entry name" value="MFS general substrate transporter"/>
    <property type="match status" value="1"/>
</dbReference>
<evidence type="ECO:0000256" key="8">
    <source>
        <dbReference type="ARBA" id="ARBA00026248"/>
    </source>
</evidence>
<feature type="transmembrane region" description="Helical" evidence="10">
    <location>
        <begin position="335"/>
        <end position="357"/>
    </location>
</feature>
<keyword evidence="6 10" id="KW-1133">Transmembrane helix</keyword>
<gene>
    <name evidence="12" type="ORF">A9F13_08g01133</name>
</gene>
<dbReference type="Gene3D" id="1.20.1250.20">
    <property type="entry name" value="MFS general substrate transporter like domains"/>
    <property type="match status" value="1"/>
</dbReference>
<accession>A0AA91T1S3</accession>
<dbReference type="PANTHER" id="PTHR48022">
    <property type="entry name" value="PLASTIDIC GLUCOSE TRANSPORTER 4"/>
    <property type="match status" value="1"/>
</dbReference>
<feature type="transmembrane region" description="Helical" evidence="10">
    <location>
        <begin position="244"/>
        <end position="261"/>
    </location>
</feature>
<dbReference type="GO" id="GO:0016020">
    <property type="term" value="C:membrane"/>
    <property type="evidence" value="ECO:0007669"/>
    <property type="project" value="UniProtKB-SubCell"/>
</dbReference>
<comment type="similarity">
    <text evidence="2 9">Belongs to the major facilitator superfamily. Sugar transporter (TC 2.A.1.1) family.</text>
</comment>
<dbReference type="Pfam" id="PF00083">
    <property type="entry name" value="Sugar_tr"/>
    <property type="match status" value="1"/>
</dbReference>
<evidence type="ECO:0000313" key="12">
    <source>
        <dbReference type="EMBL" id="OVF08416.1"/>
    </source>
</evidence>
<dbReference type="PROSITE" id="PS00217">
    <property type="entry name" value="SUGAR_TRANSPORT_2"/>
    <property type="match status" value="1"/>
</dbReference>
<protein>
    <submittedName>
        <fullName evidence="12">Maltose permease</fullName>
    </submittedName>
</protein>
<dbReference type="InterPro" id="IPR005828">
    <property type="entry name" value="MFS_sugar_transport-like"/>
</dbReference>
<evidence type="ECO:0000256" key="3">
    <source>
        <dbReference type="ARBA" id="ARBA00022448"/>
    </source>
</evidence>
<feature type="transmembrane region" description="Helical" evidence="10">
    <location>
        <begin position="123"/>
        <end position="143"/>
    </location>
</feature>
<evidence type="ECO:0000256" key="1">
    <source>
        <dbReference type="ARBA" id="ARBA00004141"/>
    </source>
</evidence>
<evidence type="ECO:0000256" key="6">
    <source>
        <dbReference type="ARBA" id="ARBA00022989"/>
    </source>
</evidence>
<evidence type="ECO:0000256" key="10">
    <source>
        <dbReference type="SAM" id="Phobius"/>
    </source>
</evidence>
<keyword evidence="3 9" id="KW-0813">Transport</keyword>
<dbReference type="GO" id="GO:0005351">
    <property type="term" value="F:carbohydrate:proton symporter activity"/>
    <property type="evidence" value="ECO:0007669"/>
    <property type="project" value="TreeGrafter"/>
</dbReference>
<name>A0AA91T1S3_CLALS</name>
<dbReference type="FunFam" id="1.20.1250.20:FF:000254">
    <property type="entry name" value="MAL31p Maltose permease"/>
    <property type="match status" value="1"/>
</dbReference>
<dbReference type="InterPro" id="IPR003663">
    <property type="entry name" value="Sugar/inositol_transpt"/>
</dbReference>
<keyword evidence="4" id="KW-0762">Sugar transport</keyword>
<feature type="transmembrane region" description="Helical" evidence="10">
    <location>
        <begin position="209"/>
        <end position="232"/>
    </location>
</feature>
<evidence type="ECO:0000259" key="11">
    <source>
        <dbReference type="PROSITE" id="PS50850"/>
    </source>
</evidence>